<evidence type="ECO:0000259" key="1">
    <source>
        <dbReference type="Pfam" id="PF25597"/>
    </source>
</evidence>
<evidence type="ECO:0000313" key="2">
    <source>
        <dbReference type="EMBL" id="GEY48853.1"/>
    </source>
</evidence>
<comment type="caution">
    <text evidence="2">The sequence shown here is derived from an EMBL/GenBank/DDBJ whole genome shotgun (WGS) entry which is preliminary data.</text>
</comment>
<dbReference type="AlphaFoldDB" id="A0A699HNE8"/>
<feature type="domain" description="Retroviral polymerase SH3-like" evidence="1">
    <location>
        <begin position="42"/>
        <end position="106"/>
    </location>
</feature>
<sequence>MSERKNRASKEMVNSMLFYSGLSEGFWGEAMLMACYLLNRGCWAFVRLPEPKKKILGEKGIDCIFIGYVEYSKAYWFYVIEPNDFISVNSVIESRDAIFDESRFSSIPRPKDIISTFNGTQGGDLPCETPIEIPEP</sequence>
<dbReference type="InterPro" id="IPR057670">
    <property type="entry name" value="SH3_retrovirus"/>
</dbReference>
<accession>A0A699HNE8</accession>
<reference evidence="2" key="1">
    <citation type="journal article" date="2019" name="Sci. Rep.">
        <title>Draft genome of Tanacetum cinerariifolium, the natural source of mosquito coil.</title>
        <authorList>
            <person name="Yamashiro T."/>
            <person name="Shiraishi A."/>
            <person name="Satake H."/>
            <person name="Nakayama K."/>
        </authorList>
    </citation>
    <scope>NUCLEOTIDE SEQUENCE</scope>
</reference>
<dbReference type="Pfam" id="PF25597">
    <property type="entry name" value="SH3_retrovirus"/>
    <property type="match status" value="1"/>
</dbReference>
<dbReference type="EMBL" id="BKCJ010182790">
    <property type="protein sequence ID" value="GEY48853.1"/>
    <property type="molecule type" value="Genomic_DNA"/>
</dbReference>
<protein>
    <submittedName>
        <fullName evidence="2">Zinc finger, CCHC-type</fullName>
    </submittedName>
</protein>
<dbReference type="PANTHER" id="PTHR42648">
    <property type="entry name" value="TRANSPOSASE, PUTATIVE-RELATED"/>
    <property type="match status" value="1"/>
</dbReference>
<name>A0A699HNE8_TANCI</name>
<dbReference type="PANTHER" id="PTHR42648:SF30">
    <property type="entry name" value="RIBONUCLEASE H-LIKE DOMAIN, GAG-PRE-INTEGRASE DOMAIN PROTEIN-RELATED"/>
    <property type="match status" value="1"/>
</dbReference>
<dbReference type="InterPro" id="IPR039537">
    <property type="entry name" value="Retrotran_Ty1/copia-like"/>
</dbReference>
<proteinExistence type="predicted"/>
<gene>
    <name evidence="2" type="ORF">Tci_420827</name>
</gene>
<organism evidence="2">
    <name type="scientific">Tanacetum cinerariifolium</name>
    <name type="common">Dalmatian daisy</name>
    <name type="synonym">Chrysanthemum cinerariifolium</name>
    <dbReference type="NCBI Taxonomy" id="118510"/>
    <lineage>
        <taxon>Eukaryota</taxon>
        <taxon>Viridiplantae</taxon>
        <taxon>Streptophyta</taxon>
        <taxon>Embryophyta</taxon>
        <taxon>Tracheophyta</taxon>
        <taxon>Spermatophyta</taxon>
        <taxon>Magnoliopsida</taxon>
        <taxon>eudicotyledons</taxon>
        <taxon>Gunneridae</taxon>
        <taxon>Pentapetalae</taxon>
        <taxon>asterids</taxon>
        <taxon>campanulids</taxon>
        <taxon>Asterales</taxon>
        <taxon>Asteraceae</taxon>
        <taxon>Asteroideae</taxon>
        <taxon>Anthemideae</taxon>
        <taxon>Anthemidinae</taxon>
        <taxon>Tanacetum</taxon>
    </lineage>
</organism>